<comment type="caution">
    <text evidence="15">The sequence shown here is derived from an EMBL/GenBank/DDBJ whole genome shotgun (WGS) entry which is preliminary data.</text>
</comment>
<dbReference type="SUPFAM" id="SSF51735">
    <property type="entry name" value="NAD(P)-binding Rossmann-fold domains"/>
    <property type="match status" value="1"/>
</dbReference>
<evidence type="ECO:0000256" key="4">
    <source>
        <dbReference type="ARBA" id="ARBA00023027"/>
    </source>
</evidence>
<evidence type="ECO:0000256" key="6">
    <source>
        <dbReference type="ARBA" id="ARBA00038956"/>
    </source>
</evidence>
<evidence type="ECO:0000256" key="8">
    <source>
        <dbReference type="ARBA" id="ARBA00039194"/>
    </source>
</evidence>
<comment type="catalytic activity">
    <reaction evidence="14">
        <text>(R)-3-hydroxybutanoate + NAD(+) = acetoacetate + NADH + H(+)</text>
        <dbReference type="Rhea" id="RHEA:20521"/>
        <dbReference type="ChEBI" id="CHEBI:10983"/>
        <dbReference type="ChEBI" id="CHEBI:13705"/>
        <dbReference type="ChEBI" id="CHEBI:15378"/>
        <dbReference type="ChEBI" id="CHEBI:57540"/>
        <dbReference type="ChEBI" id="CHEBI:57945"/>
        <dbReference type="EC" id="1.1.1.30"/>
    </reaction>
</comment>
<evidence type="ECO:0000256" key="11">
    <source>
        <dbReference type="ARBA" id="ARBA00042565"/>
    </source>
</evidence>
<reference evidence="15 16" key="1">
    <citation type="submission" date="2021-06" db="EMBL/GenBank/DDBJ databases">
        <authorList>
            <person name="Palmer J.M."/>
        </authorList>
    </citation>
    <scope>NUCLEOTIDE SEQUENCE [LARGE SCALE GENOMIC DNA]</scope>
    <source>
        <strain evidence="15 16">XR_2019</strain>
        <tissue evidence="15">Muscle</tissue>
    </source>
</reference>
<evidence type="ECO:0000256" key="5">
    <source>
        <dbReference type="ARBA" id="ARBA00034698"/>
    </source>
</evidence>
<gene>
    <name evidence="15" type="ORF">XENORESO_005076</name>
</gene>
<evidence type="ECO:0000256" key="12">
    <source>
        <dbReference type="ARBA" id="ARBA00043083"/>
    </source>
</evidence>
<evidence type="ECO:0000256" key="7">
    <source>
        <dbReference type="ARBA" id="ARBA00038959"/>
    </source>
</evidence>
<evidence type="ECO:0000256" key="13">
    <source>
        <dbReference type="ARBA" id="ARBA00043199"/>
    </source>
</evidence>
<keyword evidence="3" id="KW-0560">Oxidoreductase</keyword>
<dbReference type="InterPro" id="IPR051122">
    <property type="entry name" value="SDR_DHRS6-like"/>
</dbReference>
<evidence type="ECO:0000256" key="9">
    <source>
        <dbReference type="ARBA" id="ARBA00041727"/>
    </source>
</evidence>
<evidence type="ECO:0000256" key="1">
    <source>
        <dbReference type="ARBA" id="ARBA00004924"/>
    </source>
</evidence>
<evidence type="ECO:0000256" key="14">
    <source>
        <dbReference type="ARBA" id="ARBA00049550"/>
    </source>
</evidence>
<comment type="pathway">
    <text evidence="1">Siderophore biosynthesis.</text>
</comment>
<dbReference type="Pfam" id="PF00106">
    <property type="entry name" value="adh_short"/>
    <property type="match status" value="1"/>
</dbReference>
<comment type="pathway">
    <text evidence="5">Amino-acid metabolism.</text>
</comment>
<dbReference type="Proteomes" id="UP001444071">
    <property type="component" value="Unassembled WGS sequence"/>
</dbReference>
<dbReference type="PANTHER" id="PTHR43477">
    <property type="entry name" value="DIHYDROANTICAPSIN 7-DEHYDROGENASE"/>
    <property type="match status" value="1"/>
</dbReference>
<organism evidence="15 16">
    <name type="scientific">Xenotaenia resolanae</name>
    <dbReference type="NCBI Taxonomy" id="208358"/>
    <lineage>
        <taxon>Eukaryota</taxon>
        <taxon>Metazoa</taxon>
        <taxon>Chordata</taxon>
        <taxon>Craniata</taxon>
        <taxon>Vertebrata</taxon>
        <taxon>Euteleostomi</taxon>
        <taxon>Actinopterygii</taxon>
        <taxon>Neopterygii</taxon>
        <taxon>Teleostei</taxon>
        <taxon>Neoteleostei</taxon>
        <taxon>Acanthomorphata</taxon>
        <taxon>Ovalentaria</taxon>
        <taxon>Atherinomorphae</taxon>
        <taxon>Cyprinodontiformes</taxon>
        <taxon>Goodeidae</taxon>
        <taxon>Xenotaenia</taxon>
    </lineage>
</organism>
<name>A0ABV0W3P1_9TELE</name>
<keyword evidence="16" id="KW-1185">Reference proteome</keyword>
<evidence type="ECO:0000256" key="2">
    <source>
        <dbReference type="ARBA" id="ARBA00006484"/>
    </source>
</evidence>
<dbReference type="PANTHER" id="PTHR43477:SF4">
    <property type="entry name" value="DEHYDROGENASE_REDUCTASE SDR FAMILY MEMBER 6"/>
    <property type="match status" value="1"/>
</dbReference>
<sequence length="96" mass="10257">MIFSSKSLSPIKDAAGTTLDGSHVWLPLLQPRLSRKYDVKTMGRLDGKVIVLSAAAQGIGRAAAIAFAKEGAQVIATDINGEKLNELEAFEGKRFV</sequence>
<comment type="similarity">
    <text evidence="2">Belongs to the short-chain dehydrogenases/reductases (SDR) family.</text>
</comment>
<evidence type="ECO:0000313" key="16">
    <source>
        <dbReference type="Proteomes" id="UP001444071"/>
    </source>
</evidence>
<proteinExistence type="inferred from homology"/>
<evidence type="ECO:0000256" key="10">
    <source>
        <dbReference type="ARBA" id="ARBA00042309"/>
    </source>
</evidence>
<keyword evidence="4" id="KW-0520">NAD</keyword>
<dbReference type="Gene3D" id="3.40.50.720">
    <property type="entry name" value="NAD(P)-binding Rossmann-like Domain"/>
    <property type="match status" value="1"/>
</dbReference>
<protein>
    <recommendedName>
        <fullName evidence="8">Dehydrogenase/reductase SDR family member 6</fullName>
        <ecNumber evidence="6">1.1.1.104</ecNumber>
        <ecNumber evidence="7">1.1.1.30</ecNumber>
    </recommendedName>
    <alternativeName>
        <fullName evidence="12">(R)-beta-hydroxybutyrate dehydrogenase</fullName>
    </alternativeName>
    <alternativeName>
        <fullName evidence="10">3-hydroxybutyrate dehydrogenase type 2</fullName>
    </alternativeName>
    <alternativeName>
        <fullName evidence="13">4-oxo-L-proline reductase</fullName>
    </alternativeName>
    <alternativeName>
        <fullName evidence="11">Oxidoreductase UCPA</fullName>
    </alternativeName>
    <alternativeName>
        <fullName evidence="9">Short chain dehydrogenase/reductase family 15C member 1</fullName>
    </alternativeName>
</protein>
<evidence type="ECO:0000313" key="15">
    <source>
        <dbReference type="EMBL" id="MEQ2263256.1"/>
    </source>
</evidence>
<evidence type="ECO:0000256" key="3">
    <source>
        <dbReference type="ARBA" id="ARBA00023002"/>
    </source>
</evidence>
<dbReference type="EC" id="1.1.1.30" evidence="7"/>
<accession>A0ABV0W3P1</accession>
<dbReference type="InterPro" id="IPR002347">
    <property type="entry name" value="SDR_fam"/>
</dbReference>
<dbReference type="EMBL" id="JAHRIM010021950">
    <property type="protein sequence ID" value="MEQ2263256.1"/>
    <property type="molecule type" value="Genomic_DNA"/>
</dbReference>
<dbReference type="InterPro" id="IPR036291">
    <property type="entry name" value="NAD(P)-bd_dom_sf"/>
</dbReference>
<dbReference type="EC" id="1.1.1.104" evidence="6"/>